<dbReference type="AlphaFoldDB" id="A0AB74F470"/>
<comment type="caution">
    <text evidence="1">The sequence shown here is derived from an EMBL/GenBank/DDBJ whole genome shotgun (WGS) entry which is preliminary data.</text>
</comment>
<dbReference type="RefSeq" id="WP_013382583.1">
    <property type="nucleotide sequence ID" value="NC_014624.2"/>
</dbReference>
<proteinExistence type="predicted"/>
<organism evidence="1 2">
    <name type="scientific">Eubacterium callanderi</name>
    <dbReference type="NCBI Taxonomy" id="53442"/>
    <lineage>
        <taxon>Bacteria</taxon>
        <taxon>Bacillati</taxon>
        <taxon>Bacillota</taxon>
        <taxon>Clostridia</taxon>
        <taxon>Eubacteriales</taxon>
        <taxon>Eubacteriaceae</taxon>
        <taxon>Eubacterium</taxon>
    </lineage>
</organism>
<name>A0AB74F470_9FIRM</name>
<reference evidence="1 2" key="1">
    <citation type="submission" date="2016-11" db="EMBL/GenBank/DDBJ databases">
        <authorList>
            <person name="Varghese N."/>
            <person name="Submissions S."/>
        </authorList>
    </citation>
    <scope>NUCLEOTIDE SEQUENCE [LARGE SCALE GENOMIC DNA]</scope>
    <source>
        <strain evidence="1 2">FD</strain>
    </source>
</reference>
<gene>
    <name evidence="1" type="ORF">SAMN04515649_11478</name>
</gene>
<dbReference type="Proteomes" id="UP000184012">
    <property type="component" value="Unassembled WGS sequence"/>
</dbReference>
<evidence type="ECO:0000313" key="2">
    <source>
        <dbReference type="Proteomes" id="UP000184012"/>
    </source>
</evidence>
<sequence length="178" mass="18467">MKKKTSLWISGITTVALLVTAVGSFAAWKITDSTETFSVTAGDSVAVKTSVVKTPSDKLVPIDPASGEATSLVGSFKAELVAGATANDLKGEVTKLQVNGSSGDAIDSTFISGIYTDENCTTPITNGILTGGTDNTYYVQVKFADDGSTWNADKVAKYAGKNIDLEVKCSAVAKTQNP</sequence>
<dbReference type="EMBL" id="FRBP01000014">
    <property type="protein sequence ID" value="SHM29153.1"/>
    <property type="molecule type" value="Genomic_DNA"/>
</dbReference>
<evidence type="ECO:0000313" key="1">
    <source>
        <dbReference type="EMBL" id="SHM29153.1"/>
    </source>
</evidence>
<dbReference type="GeneID" id="68365128"/>
<accession>A0AB74F470</accession>
<evidence type="ECO:0008006" key="3">
    <source>
        <dbReference type="Google" id="ProtNLM"/>
    </source>
</evidence>
<protein>
    <recommendedName>
        <fullName evidence="3">SipW-cognate class signal peptide</fullName>
    </recommendedName>
</protein>